<evidence type="ECO:0000256" key="1">
    <source>
        <dbReference type="ARBA" id="ARBA00004123"/>
    </source>
</evidence>
<keyword evidence="13" id="KW-1185">Reference proteome</keyword>
<dbReference type="InterPro" id="IPR036236">
    <property type="entry name" value="Znf_C2H2_sf"/>
</dbReference>
<dbReference type="PROSITE" id="PS50157">
    <property type="entry name" value="ZINC_FINGER_C2H2_2"/>
    <property type="match status" value="9"/>
</dbReference>
<dbReference type="Pfam" id="PF00096">
    <property type="entry name" value="zf-C2H2"/>
    <property type="match status" value="8"/>
</dbReference>
<accession>A0A4W5Q0W4</accession>
<feature type="domain" description="C2H2-type" evidence="11">
    <location>
        <begin position="376"/>
        <end position="402"/>
    </location>
</feature>
<proteinExistence type="predicted"/>
<evidence type="ECO:0000313" key="12">
    <source>
        <dbReference type="Ensembl" id="ENSHHUP00000069622.1"/>
    </source>
</evidence>
<keyword evidence="8" id="KW-0539">Nucleus</keyword>
<keyword evidence="2" id="KW-0479">Metal-binding</keyword>
<evidence type="ECO:0000259" key="11">
    <source>
        <dbReference type="PROSITE" id="PS50157"/>
    </source>
</evidence>
<dbReference type="PANTHER" id="PTHR14003:SF23">
    <property type="entry name" value="ZINC FINGER PROTEIN 143"/>
    <property type="match status" value="1"/>
</dbReference>
<dbReference type="Gene3D" id="3.30.160.60">
    <property type="entry name" value="Classic Zinc Finger"/>
    <property type="match status" value="8"/>
</dbReference>
<evidence type="ECO:0000256" key="3">
    <source>
        <dbReference type="ARBA" id="ARBA00022737"/>
    </source>
</evidence>
<organism evidence="12 13">
    <name type="scientific">Hucho hucho</name>
    <name type="common">huchen</name>
    <dbReference type="NCBI Taxonomy" id="62062"/>
    <lineage>
        <taxon>Eukaryota</taxon>
        <taxon>Metazoa</taxon>
        <taxon>Chordata</taxon>
        <taxon>Craniata</taxon>
        <taxon>Vertebrata</taxon>
        <taxon>Euteleostomi</taxon>
        <taxon>Actinopterygii</taxon>
        <taxon>Neopterygii</taxon>
        <taxon>Teleostei</taxon>
        <taxon>Protacanthopterygii</taxon>
        <taxon>Salmoniformes</taxon>
        <taxon>Salmonidae</taxon>
        <taxon>Salmoninae</taxon>
        <taxon>Hucho</taxon>
    </lineage>
</organism>
<keyword evidence="10" id="KW-1133">Transmembrane helix</keyword>
<evidence type="ECO:0000256" key="8">
    <source>
        <dbReference type="ARBA" id="ARBA00023242"/>
    </source>
</evidence>
<dbReference type="FunFam" id="3.30.160.60:FF:000012">
    <property type="entry name" value="RB-associated KRAB zinc finger protein-like"/>
    <property type="match status" value="2"/>
</dbReference>
<keyword evidence="3" id="KW-0677">Repeat</keyword>
<evidence type="ECO:0000256" key="9">
    <source>
        <dbReference type="PROSITE-ProRule" id="PRU00042"/>
    </source>
</evidence>
<reference evidence="12" key="3">
    <citation type="submission" date="2025-09" db="UniProtKB">
        <authorList>
            <consortium name="Ensembl"/>
        </authorList>
    </citation>
    <scope>IDENTIFICATION</scope>
</reference>
<feature type="domain" description="C2H2-type" evidence="11">
    <location>
        <begin position="199"/>
        <end position="226"/>
    </location>
</feature>
<evidence type="ECO:0000256" key="2">
    <source>
        <dbReference type="ARBA" id="ARBA00022723"/>
    </source>
</evidence>
<feature type="domain" description="C2H2-type" evidence="11">
    <location>
        <begin position="292"/>
        <end position="319"/>
    </location>
</feature>
<dbReference type="AlphaFoldDB" id="A0A4W5Q0W4"/>
<dbReference type="GO" id="GO:0000785">
    <property type="term" value="C:chromatin"/>
    <property type="evidence" value="ECO:0007669"/>
    <property type="project" value="TreeGrafter"/>
</dbReference>
<dbReference type="PROSITE" id="PS00028">
    <property type="entry name" value="ZINC_FINGER_C2H2_1"/>
    <property type="match status" value="9"/>
</dbReference>
<evidence type="ECO:0000256" key="4">
    <source>
        <dbReference type="ARBA" id="ARBA00022771"/>
    </source>
</evidence>
<feature type="domain" description="C2H2-type" evidence="11">
    <location>
        <begin position="320"/>
        <end position="347"/>
    </location>
</feature>
<keyword evidence="5" id="KW-0862">Zinc</keyword>
<dbReference type="GO" id="GO:0000981">
    <property type="term" value="F:DNA-binding transcription factor activity, RNA polymerase II-specific"/>
    <property type="evidence" value="ECO:0007669"/>
    <property type="project" value="TreeGrafter"/>
</dbReference>
<dbReference type="GO" id="GO:0000978">
    <property type="term" value="F:RNA polymerase II cis-regulatory region sequence-specific DNA binding"/>
    <property type="evidence" value="ECO:0007669"/>
    <property type="project" value="TreeGrafter"/>
</dbReference>
<reference evidence="13" key="1">
    <citation type="submission" date="2018-06" db="EMBL/GenBank/DDBJ databases">
        <title>Genome assembly of Danube salmon.</title>
        <authorList>
            <person name="Macqueen D.J."/>
            <person name="Gundappa M.K."/>
        </authorList>
    </citation>
    <scope>NUCLEOTIDE SEQUENCE [LARGE SCALE GENOMIC DNA]</scope>
</reference>
<evidence type="ECO:0000256" key="10">
    <source>
        <dbReference type="SAM" id="Phobius"/>
    </source>
</evidence>
<evidence type="ECO:0000256" key="7">
    <source>
        <dbReference type="ARBA" id="ARBA00023163"/>
    </source>
</evidence>
<dbReference type="Ensembl" id="ENSHHUT00000071946.1">
    <property type="protein sequence ID" value="ENSHHUP00000069622.1"/>
    <property type="gene ID" value="ENSHHUG00000041003.1"/>
</dbReference>
<dbReference type="GO" id="GO:0008270">
    <property type="term" value="F:zinc ion binding"/>
    <property type="evidence" value="ECO:0007669"/>
    <property type="project" value="UniProtKB-KW"/>
</dbReference>
<dbReference type="GO" id="GO:0031519">
    <property type="term" value="C:PcG protein complex"/>
    <property type="evidence" value="ECO:0007669"/>
    <property type="project" value="TreeGrafter"/>
</dbReference>
<dbReference type="GO" id="GO:0005667">
    <property type="term" value="C:transcription regulator complex"/>
    <property type="evidence" value="ECO:0007669"/>
    <property type="project" value="TreeGrafter"/>
</dbReference>
<dbReference type="SMART" id="SM00355">
    <property type="entry name" value="ZnF_C2H2"/>
    <property type="match status" value="9"/>
</dbReference>
<evidence type="ECO:0000256" key="6">
    <source>
        <dbReference type="ARBA" id="ARBA00023015"/>
    </source>
</evidence>
<dbReference type="GeneTree" id="ENSGT01150000286953"/>
<dbReference type="SUPFAM" id="SSF57667">
    <property type="entry name" value="beta-beta-alpha zinc fingers"/>
    <property type="match status" value="4"/>
</dbReference>
<keyword evidence="7" id="KW-0804">Transcription</keyword>
<feature type="transmembrane region" description="Helical" evidence="10">
    <location>
        <begin position="21"/>
        <end position="43"/>
    </location>
</feature>
<keyword evidence="6" id="KW-0805">Transcription regulation</keyword>
<evidence type="ECO:0000256" key="5">
    <source>
        <dbReference type="ARBA" id="ARBA00022833"/>
    </source>
</evidence>
<keyword evidence="10" id="KW-0812">Transmembrane</keyword>
<dbReference type="FunFam" id="3.30.160.60:FF:002343">
    <property type="entry name" value="Zinc finger protein 33A"/>
    <property type="match status" value="2"/>
</dbReference>
<dbReference type="InterPro" id="IPR013087">
    <property type="entry name" value="Znf_C2H2_type"/>
</dbReference>
<reference evidence="12" key="2">
    <citation type="submission" date="2025-08" db="UniProtKB">
        <authorList>
            <consortium name="Ensembl"/>
        </authorList>
    </citation>
    <scope>IDENTIFICATION</scope>
</reference>
<feature type="domain" description="C2H2-type" evidence="11">
    <location>
        <begin position="227"/>
        <end position="249"/>
    </location>
</feature>
<evidence type="ECO:0000313" key="13">
    <source>
        <dbReference type="Proteomes" id="UP000314982"/>
    </source>
</evidence>
<feature type="domain" description="C2H2-type" evidence="11">
    <location>
        <begin position="143"/>
        <end position="170"/>
    </location>
</feature>
<feature type="domain" description="C2H2-type" evidence="11">
    <location>
        <begin position="108"/>
        <end position="135"/>
    </location>
</feature>
<feature type="domain" description="C2H2-type" evidence="11">
    <location>
        <begin position="171"/>
        <end position="198"/>
    </location>
</feature>
<name>A0A4W5Q0W4_9TELE</name>
<dbReference type="FunFam" id="3.30.160.60:FF:000290">
    <property type="entry name" value="Zinc finger protein 697 isoform X1"/>
    <property type="match status" value="2"/>
</dbReference>
<protein>
    <recommendedName>
        <fullName evidence="11">C2H2-type domain-containing protein</fullName>
    </recommendedName>
</protein>
<dbReference type="Proteomes" id="UP000314982">
    <property type="component" value="Unassembled WGS sequence"/>
</dbReference>
<feature type="domain" description="C2H2-type" evidence="11">
    <location>
        <begin position="348"/>
        <end position="375"/>
    </location>
</feature>
<keyword evidence="10" id="KW-0472">Membrane</keyword>
<dbReference type="PANTHER" id="PTHR14003">
    <property type="entry name" value="TRANSCRIPTIONAL REPRESSOR PROTEIN YY"/>
    <property type="match status" value="1"/>
</dbReference>
<dbReference type="FunFam" id="3.30.160.60:FF:002090">
    <property type="entry name" value="Zinc finger protein 473"/>
    <property type="match status" value="2"/>
</dbReference>
<sequence length="402" mass="45740">PELYLTMYSIGKTASRFTSQSVGLVWSLVIYLMKVCLMIPWRLSLLSLHDVCCRLFPSAPQPILSCVSEQQISPDSSRTQSQNTENTESVPIVLRDLERRPEEDTQTHSCTQCGAVFCELSQLEAHMPSHTVPHSGDTSHRQIICTVCWKSFTSTSYLKVHQRSHTKEKPFHCGVCGKSFSYSGKFREHQRIHTGERPYRCHVCGKRFNQSAHLKAHLRVHTGEKPYSCPVCGKGFSQSGQIKGHLRTHIQGSLIMQPYNVLKIKTYSPMFHIGVPISLLTPQHRIAACAQIICTVCWKSFTSTSYLKVHQRSHTKEKPFHCGVCGKSFSYSGKFREHQRIHTGERPYRCYVCGKRFNQSAHLKAHLRVHTGEKPYSCPVCGKGFSQSSQIKRHLRTHIQGR</sequence>
<comment type="subcellular location">
    <subcellularLocation>
        <location evidence="1">Nucleus</location>
    </subcellularLocation>
</comment>
<keyword evidence="4 9" id="KW-0863">Zinc-finger</keyword>